<dbReference type="GO" id="GO:0008775">
    <property type="term" value="F:acetate CoA-transferase activity"/>
    <property type="evidence" value="ECO:0007669"/>
    <property type="project" value="InterPro"/>
</dbReference>
<feature type="domain" description="Acetyl-CoA hydrolase/transferase C-terminal" evidence="1">
    <location>
        <begin position="261"/>
        <end position="410"/>
    </location>
</feature>
<dbReference type="AlphaFoldDB" id="A0A0D8BE79"/>
<evidence type="ECO:0000313" key="3">
    <source>
        <dbReference type="Proteomes" id="UP000032545"/>
    </source>
</evidence>
<dbReference type="PANTHER" id="PTHR21432">
    <property type="entry name" value="ACETYL-COA HYDROLASE-RELATED"/>
    <property type="match status" value="1"/>
</dbReference>
<organism evidence="2 3">
    <name type="scientific">Frankia torreyi</name>
    <dbReference type="NCBI Taxonomy" id="1856"/>
    <lineage>
        <taxon>Bacteria</taxon>
        <taxon>Bacillati</taxon>
        <taxon>Actinomycetota</taxon>
        <taxon>Actinomycetes</taxon>
        <taxon>Frankiales</taxon>
        <taxon>Frankiaceae</taxon>
        <taxon>Frankia</taxon>
    </lineage>
</organism>
<dbReference type="SUPFAM" id="SSF100950">
    <property type="entry name" value="NagB/RpiA/CoA transferase-like"/>
    <property type="match status" value="2"/>
</dbReference>
<keyword evidence="3" id="KW-1185">Reference proteome</keyword>
<dbReference type="Gene3D" id="3.40.1080.20">
    <property type="entry name" value="Acetyl-CoA hydrolase/transferase C-terminal domain"/>
    <property type="match status" value="1"/>
</dbReference>
<reference evidence="3" key="1">
    <citation type="submission" date="2015-02" db="EMBL/GenBank/DDBJ databases">
        <title>Draft Genome of Frankia sp. CpI1-S.</title>
        <authorList>
            <person name="Oshone R.T."/>
            <person name="Ngom M."/>
            <person name="Ghodhbane-Gtari F."/>
            <person name="Gtari M."/>
            <person name="Morris K."/>
            <person name="Thomas K."/>
            <person name="Sen A."/>
            <person name="Tisa L.S."/>
        </authorList>
    </citation>
    <scope>NUCLEOTIDE SEQUENCE [LARGE SCALE GENOMIC DNA]</scope>
    <source>
        <strain evidence="3">CpI1-S</strain>
    </source>
</reference>
<comment type="caution">
    <text evidence="2">The sequence shown here is derived from an EMBL/GenBank/DDBJ whole genome shotgun (WGS) entry which is preliminary data.</text>
</comment>
<dbReference type="PANTHER" id="PTHR21432:SF20">
    <property type="entry name" value="ACETYL-COA HYDROLASE"/>
    <property type="match status" value="1"/>
</dbReference>
<dbReference type="InterPro" id="IPR037171">
    <property type="entry name" value="NagB/RpiA_transferase-like"/>
</dbReference>
<dbReference type="OrthoDB" id="9801795at2"/>
<keyword evidence="2" id="KW-0378">Hydrolase</keyword>
<evidence type="ECO:0000259" key="1">
    <source>
        <dbReference type="Pfam" id="PF13336"/>
    </source>
</evidence>
<evidence type="ECO:0000313" key="2">
    <source>
        <dbReference type="EMBL" id="KJE22501.1"/>
    </source>
</evidence>
<dbReference type="InterPro" id="IPR038460">
    <property type="entry name" value="AcetylCoA_hyd_C_sf"/>
</dbReference>
<reference evidence="2 3" key="2">
    <citation type="journal article" date="2016" name="Genome Announc.">
        <title>Permanent Draft Genome Sequences for Two Variants of Frankia sp. Strain CpI1, the First Frankia Strain Isolated from Root Nodules of Comptonia peregrina.</title>
        <authorList>
            <person name="Oshone R."/>
            <person name="Hurst S.G.IV."/>
            <person name="Abebe-Akele F."/>
            <person name="Simpson S."/>
            <person name="Morris K."/>
            <person name="Thomas W.K."/>
            <person name="Tisa L.S."/>
        </authorList>
    </citation>
    <scope>NUCLEOTIDE SEQUENCE [LARGE SCALE GENOMIC DNA]</scope>
    <source>
        <strain evidence="3">CpI1-S</strain>
    </source>
</reference>
<dbReference type="InterPro" id="IPR046433">
    <property type="entry name" value="ActCoA_hydro"/>
</dbReference>
<dbReference type="GO" id="GO:0006083">
    <property type="term" value="P:acetate metabolic process"/>
    <property type="evidence" value="ECO:0007669"/>
    <property type="project" value="InterPro"/>
</dbReference>
<protein>
    <submittedName>
        <fullName evidence="2">Acetyl-CoA hydrolase</fullName>
    </submittedName>
</protein>
<gene>
    <name evidence="2" type="ORF">FF36_03193</name>
</gene>
<dbReference type="EMBL" id="JYFN01000023">
    <property type="protein sequence ID" value="KJE22501.1"/>
    <property type="molecule type" value="Genomic_DNA"/>
</dbReference>
<sequence length="420" mass="43635">MRIVSTSLLGQLVAGHLAGRGDGAAGRRPVVVASGNFASPGVALRVVDEVVESYRLFVLNPQAGLPVRAGVSHVTPFVGPGMRGLATLEYVPCRLSLVPRLLAGPYRPDVVVVHTSPPVNGRVSLGTEVNILPAAVEAARAGGGLVVAQLNPAMPYTFGDGELSLEMIDLAVEAEQPLSQPAVRAGDEVGRAIGERVAALVVDGATLQLGIGGVPNATLAALTGRRGLRVWTETFSDGVLALDRAGALDTGADLVTSFLFGSAELYGWVDRNPRVRLLRTETVNDPGTIARRPAMMSINTALQVDLHAQVNASHVRGRVWSGFGGQPDFVAGALHAAGGHAVIALPSWHAKSDTSTVVASLGEPTTSFQHSYLVSEHGTASLWGRSVQGQARDIIAHVADPRARDGLTQHVEALAVAPSG</sequence>
<dbReference type="InterPro" id="IPR026888">
    <property type="entry name" value="AcetylCoA_hyd_C"/>
</dbReference>
<dbReference type="GO" id="GO:0016787">
    <property type="term" value="F:hydrolase activity"/>
    <property type="evidence" value="ECO:0007669"/>
    <property type="project" value="UniProtKB-KW"/>
</dbReference>
<dbReference type="Proteomes" id="UP000032545">
    <property type="component" value="Unassembled WGS sequence"/>
</dbReference>
<dbReference type="Gene3D" id="3.30.750.70">
    <property type="entry name" value="4-hydroxybutyrate coenzyme like domains"/>
    <property type="match status" value="1"/>
</dbReference>
<proteinExistence type="predicted"/>
<dbReference type="Gene3D" id="3.40.1080.10">
    <property type="entry name" value="Glutaconate Coenzyme A-transferase"/>
    <property type="match status" value="1"/>
</dbReference>
<dbReference type="PATRIC" id="fig|1502723.3.peg.2599"/>
<dbReference type="Pfam" id="PF13336">
    <property type="entry name" value="AcetylCoA_hyd_C"/>
    <property type="match status" value="1"/>
</dbReference>
<accession>A0A0D8BE79</accession>
<name>A0A0D8BE79_9ACTN</name>
<dbReference type="RefSeq" id="WP_044885790.1">
    <property type="nucleotide sequence ID" value="NZ_JYFN01000023.1"/>
</dbReference>